<organism evidence="1 2">
    <name type="scientific">Knoellia subterranea KCTC 19937</name>
    <dbReference type="NCBI Taxonomy" id="1385521"/>
    <lineage>
        <taxon>Bacteria</taxon>
        <taxon>Bacillati</taxon>
        <taxon>Actinomycetota</taxon>
        <taxon>Actinomycetes</taxon>
        <taxon>Micrococcales</taxon>
        <taxon>Intrasporangiaceae</taxon>
        <taxon>Knoellia</taxon>
    </lineage>
</organism>
<dbReference type="Proteomes" id="UP000030011">
    <property type="component" value="Unassembled WGS sequence"/>
</dbReference>
<proteinExistence type="predicted"/>
<dbReference type="AlphaFoldDB" id="A0A0A0JIJ5"/>
<gene>
    <name evidence="1" type="ORF">N803_04560</name>
</gene>
<name>A0A0A0JIJ5_9MICO</name>
<protein>
    <submittedName>
        <fullName evidence="1">Uncharacterized protein</fullName>
    </submittedName>
</protein>
<keyword evidence="2" id="KW-1185">Reference proteome</keyword>
<comment type="caution">
    <text evidence="1">The sequence shown here is derived from an EMBL/GenBank/DDBJ whole genome shotgun (WGS) entry which is preliminary data.</text>
</comment>
<dbReference type="EMBL" id="AVPK01000010">
    <property type="protein sequence ID" value="KGN36539.1"/>
    <property type="molecule type" value="Genomic_DNA"/>
</dbReference>
<evidence type="ECO:0000313" key="2">
    <source>
        <dbReference type="Proteomes" id="UP000030011"/>
    </source>
</evidence>
<dbReference type="STRING" id="1385521.N803_04560"/>
<reference evidence="1 2" key="1">
    <citation type="submission" date="2013-08" db="EMBL/GenBank/DDBJ databases">
        <title>The genome sequence of Knoellia subterranea.</title>
        <authorList>
            <person name="Zhu W."/>
            <person name="Wang G."/>
        </authorList>
    </citation>
    <scope>NUCLEOTIDE SEQUENCE [LARGE SCALE GENOMIC DNA]</scope>
    <source>
        <strain evidence="1 2">KCTC 19937</strain>
    </source>
</reference>
<sequence length="79" mass="8597">MILHTTGDLRARGTQPSRGLFHHVRPGVWMAESAQRELEPVDRHAALVHATAKAHRHGDCLIFVAASAAAVHGFPRITS</sequence>
<accession>A0A0A0JIJ5</accession>
<evidence type="ECO:0000313" key="1">
    <source>
        <dbReference type="EMBL" id="KGN36539.1"/>
    </source>
</evidence>